<dbReference type="AlphaFoldDB" id="A0AAE2CI29"/>
<comment type="caution">
    <text evidence="2">The sequence shown here is derived from an EMBL/GenBank/DDBJ whole genome shotgun (WGS) entry which is preliminary data.</text>
</comment>
<sequence>MGPGLRLGPSYMVVLVTHNWRSRSRSSWAKPTMAFSRSCVGTHEYLAPELSNESTLRNIPSIKGWRLQATDVDREEPKMAGAKDFIEKLLDNELAVKGSKSKVQIYVIVTLMLPLDIVVIILSYLLSLEPLIIVFEMAREDNAIE</sequence>
<reference evidence="2" key="1">
    <citation type="submission" date="2020-06" db="EMBL/GenBank/DDBJ databases">
        <authorList>
            <person name="Li T."/>
            <person name="Hu X."/>
            <person name="Zhang T."/>
            <person name="Song X."/>
            <person name="Zhang H."/>
            <person name="Dai N."/>
            <person name="Sheng W."/>
            <person name="Hou X."/>
            <person name="Wei L."/>
        </authorList>
    </citation>
    <scope>NUCLEOTIDE SEQUENCE</scope>
    <source>
        <strain evidence="2">3651</strain>
        <tissue evidence="2">Leaf</tissue>
    </source>
</reference>
<evidence type="ECO:0000313" key="2">
    <source>
        <dbReference type="EMBL" id="KAK4422930.1"/>
    </source>
</evidence>
<dbReference type="Proteomes" id="UP001293254">
    <property type="component" value="Unassembled WGS sequence"/>
</dbReference>
<organism evidence="2 3">
    <name type="scientific">Sesamum alatum</name>
    <dbReference type="NCBI Taxonomy" id="300844"/>
    <lineage>
        <taxon>Eukaryota</taxon>
        <taxon>Viridiplantae</taxon>
        <taxon>Streptophyta</taxon>
        <taxon>Embryophyta</taxon>
        <taxon>Tracheophyta</taxon>
        <taxon>Spermatophyta</taxon>
        <taxon>Magnoliopsida</taxon>
        <taxon>eudicotyledons</taxon>
        <taxon>Gunneridae</taxon>
        <taxon>Pentapetalae</taxon>
        <taxon>asterids</taxon>
        <taxon>lamiids</taxon>
        <taxon>Lamiales</taxon>
        <taxon>Pedaliaceae</taxon>
        <taxon>Sesamum</taxon>
    </lineage>
</organism>
<keyword evidence="1" id="KW-1133">Transmembrane helix</keyword>
<keyword evidence="1" id="KW-0812">Transmembrane</keyword>
<protein>
    <submittedName>
        <fullName evidence="2">Uncharacterized protein</fullName>
    </submittedName>
</protein>
<keyword evidence="3" id="KW-1185">Reference proteome</keyword>
<evidence type="ECO:0000313" key="3">
    <source>
        <dbReference type="Proteomes" id="UP001293254"/>
    </source>
</evidence>
<proteinExistence type="predicted"/>
<evidence type="ECO:0000256" key="1">
    <source>
        <dbReference type="SAM" id="Phobius"/>
    </source>
</evidence>
<feature type="transmembrane region" description="Helical" evidence="1">
    <location>
        <begin position="105"/>
        <end position="126"/>
    </location>
</feature>
<gene>
    <name evidence="2" type="ORF">Salat_1875600</name>
</gene>
<keyword evidence="1" id="KW-0472">Membrane</keyword>
<reference evidence="2" key="2">
    <citation type="journal article" date="2024" name="Plant">
        <title>Genomic evolution and insights into agronomic trait innovations of Sesamum species.</title>
        <authorList>
            <person name="Miao H."/>
            <person name="Wang L."/>
            <person name="Qu L."/>
            <person name="Liu H."/>
            <person name="Sun Y."/>
            <person name="Le M."/>
            <person name="Wang Q."/>
            <person name="Wei S."/>
            <person name="Zheng Y."/>
            <person name="Lin W."/>
            <person name="Duan Y."/>
            <person name="Cao H."/>
            <person name="Xiong S."/>
            <person name="Wang X."/>
            <person name="Wei L."/>
            <person name="Li C."/>
            <person name="Ma Q."/>
            <person name="Ju M."/>
            <person name="Zhao R."/>
            <person name="Li G."/>
            <person name="Mu C."/>
            <person name="Tian Q."/>
            <person name="Mei H."/>
            <person name="Zhang T."/>
            <person name="Gao T."/>
            <person name="Zhang H."/>
        </authorList>
    </citation>
    <scope>NUCLEOTIDE SEQUENCE</scope>
    <source>
        <strain evidence="2">3651</strain>
    </source>
</reference>
<name>A0AAE2CI29_9LAMI</name>
<dbReference type="EMBL" id="JACGWO010000007">
    <property type="protein sequence ID" value="KAK4422930.1"/>
    <property type="molecule type" value="Genomic_DNA"/>
</dbReference>
<accession>A0AAE2CI29</accession>